<sequence length="296" mass="34137">MTYQTFYPEQRIEFYSLNNVSVLPNNTAYSVNSIRRTIIQLTYMAYSKQLDTAYLSSGNHLTKKGITTTEPNEYISITRKNFISNDGKGRMIKKSFVEIHGTFLIKIRDNTFKGEIKENAFKHINNFLKIVRPIKINGLTQDQFRLSVFPVSLVGAASKWFKKDCIGLVTTWENLVERRPCLKHLTTLTISIKVDMELFTFEIPGIKAYKEYESNSHTTGDPEEPWSENGVPYQLCDHICEAYRFENGKSKWPTCSSNINGFCNGGELPGKVRFGCMTYFQDRKWYDELADGELKE</sequence>
<reference evidence="1" key="1">
    <citation type="journal article" date="2019" name="Sci. Rep.">
        <title>Draft genome of Tanacetum cinerariifolium, the natural source of mosquito coil.</title>
        <authorList>
            <person name="Yamashiro T."/>
            <person name="Shiraishi A."/>
            <person name="Satake H."/>
            <person name="Nakayama K."/>
        </authorList>
    </citation>
    <scope>NUCLEOTIDE SEQUENCE</scope>
</reference>
<dbReference type="EMBL" id="BKCJ010012063">
    <property type="protein sequence ID" value="GEU98912.1"/>
    <property type="molecule type" value="Genomic_DNA"/>
</dbReference>
<gene>
    <name evidence="1" type="ORF">Tci_070890</name>
</gene>
<accession>A0A699GLD4</accession>
<organism evidence="1">
    <name type="scientific">Tanacetum cinerariifolium</name>
    <name type="common">Dalmatian daisy</name>
    <name type="synonym">Chrysanthemum cinerariifolium</name>
    <dbReference type="NCBI Taxonomy" id="118510"/>
    <lineage>
        <taxon>Eukaryota</taxon>
        <taxon>Viridiplantae</taxon>
        <taxon>Streptophyta</taxon>
        <taxon>Embryophyta</taxon>
        <taxon>Tracheophyta</taxon>
        <taxon>Spermatophyta</taxon>
        <taxon>Magnoliopsida</taxon>
        <taxon>eudicotyledons</taxon>
        <taxon>Gunneridae</taxon>
        <taxon>Pentapetalae</taxon>
        <taxon>asterids</taxon>
        <taxon>campanulids</taxon>
        <taxon>Asterales</taxon>
        <taxon>Asteraceae</taxon>
        <taxon>Asteroideae</taxon>
        <taxon>Anthemideae</taxon>
        <taxon>Anthemidinae</taxon>
        <taxon>Tanacetum</taxon>
    </lineage>
</organism>
<name>A0A699GLD4_TANCI</name>
<proteinExistence type="predicted"/>
<evidence type="ECO:0000313" key="1">
    <source>
        <dbReference type="EMBL" id="GEU98912.1"/>
    </source>
</evidence>
<dbReference type="AlphaFoldDB" id="A0A699GLD4"/>
<comment type="caution">
    <text evidence="1">The sequence shown here is derived from an EMBL/GenBank/DDBJ whole genome shotgun (WGS) entry which is preliminary data.</text>
</comment>
<protein>
    <submittedName>
        <fullName evidence="1">Uncharacterized protein</fullName>
    </submittedName>
</protein>